<dbReference type="Gene3D" id="3.40.190.10">
    <property type="entry name" value="Periplasmic binding protein-like II"/>
    <property type="match status" value="2"/>
</dbReference>
<dbReference type="PANTHER" id="PTHR30537">
    <property type="entry name" value="HTH-TYPE TRANSCRIPTIONAL REGULATOR"/>
    <property type="match status" value="1"/>
</dbReference>
<dbReference type="InterPro" id="IPR000847">
    <property type="entry name" value="LysR_HTH_N"/>
</dbReference>
<protein>
    <submittedName>
        <fullName evidence="6">LysR family transcriptional regulator</fullName>
    </submittedName>
</protein>
<dbReference type="OrthoDB" id="7328368at2"/>
<dbReference type="Pfam" id="PF03466">
    <property type="entry name" value="LysR_substrate"/>
    <property type="match status" value="1"/>
</dbReference>
<dbReference type="Gene3D" id="1.10.10.10">
    <property type="entry name" value="Winged helix-like DNA-binding domain superfamily/Winged helix DNA-binding domain"/>
    <property type="match status" value="1"/>
</dbReference>
<organism evidence="6 7">
    <name type="scientific">Mesobaculum littorinae</name>
    <dbReference type="NCBI Taxonomy" id="2486419"/>
    <lineage>
        <taxon>Bacteria</taxon>
        <taxon>Pseudomonadati</taxon>
        <taxon>Pseudomonadota</taxon>
        <taxon>Alphaproteobacteria</taxon>
        <taxon>Rhodobacterales</taxon>
        <taxon>Roseobacteraceae</taxon>
        <taxon>Mesobaculum</taxon>
    </lineage>
</organism>
<dbReference type="RefSeq" id="WP_127906658.1">
    <property type="nucleotide sequence ID" value="NZ_RQXX01000003.1"/>
</dbReference>
<evidence type="ECO:0000256" key="3">
    <source>
        <dbReference type="ARBA" id="ARBA00023125"/>
    </source>
</evidence>
<keyword evidence="3" id="KW-0238">DNA-binding</keyword>
<gene>
    <name evidence="6" type="ORF">EKE94_11035</name>
</gene>
<accession>A0A438AH04</accession>
<dbReference type="GO" id="GO:0043565">
    <property type="term" value="F:sequence-specific DNA binding"/>
    <property type="evidence" value="ECO:0007669"/>
    <property type="project" value="TreeGrafter"/>
</dbReference>
<keyword evidence="2" id="KW-0805">Transcription regulation</keyword>
<name>A0A438AH04_9RHOB</name>
<dbReference type="InterPro" id="IPR058163">
    <property type="entry name" value="LysR-type_TF_proteobact-type"/>
</dbReference>
<sequence>MDWKAFPSLSALRAFEAAARTGSLSAAARELNVTHAAVAQHMRALGERFGRPLMQRDGQGMALTDDGRVLATAVQDGFLRIEEGIATLERRHVVRPLRLSPTPTFAEAWLVPRIGEFWSRHPEIELSILPTQEVVDLRRDGFDLAIRFGDGRWPGVEVEPLTQSNFVVVAAPSFARGRSLDQLGPLESHKWYVSRGSREQVVWGATIGLSPETLQTQELVDNSLALSAVRAGYGLSVQARTLVERDLAQGTLVDLYEGDPGGLGYFLVRPRGVPSPRLDTLLKWLRRKAREDT</sequence>
<proteinExistence type="inferred from homology"/>
<dbReference type="GO" id="GO:0006351">
    <property type="term" value="P:DNA-templated transcription"/>
    <property type="evidence" value="ECO:0007669"/>
    <property type="project" value="TreeGrafter"/>
</dbReference>
<dbReference type="SUPFAM" id="SSF53850">
    <property type="entry name" value="Periplasmic binding protein-like II"/>
    <property type="match status" value="1"/>
</dbReference>
<evidence type="ECO:0000256" key="2">
    <source>
        <dbReference type="ARBA" id="ARBA00023015"/>
    </source>
</evidence>
<evidence type="ECO:0000256" key="4">
    <source>
        <dbReference type="ARBA" id="ARBA00023163"/>
    </source>
</evidence>
<dbReference type="PROSITE" id="PS50931">
    <property type="entry name" value="HTH_LYSR"/>
    <property type="match status" value="1"/>
</dbReference>
<dbReference type="EMBL" id="RQXX01000003">
    <property type="protein sequence ID" value="RVV97993.1"/>
    <property type="molecule type" value="Genomic_DNA"/>
</dbReference>
<keyword evidence="7" id="KW-1185">Reference proteome</keyword>
<evidence type="ECO:0000313" key="7">
    <source>
        <dbReference type="Proteomes" id="UP000285908"/>
    </source>
</evidence>
<keyword evidence="4" id="KW-0804">Transcription</keyword>
<dbReference type="GO" id="GO:0003700">
    <property type="term" value="F:DNA-binding transcription factor activity"/>
    <property type="evidence" value="ECO:0007669"/>
    <property type="project" value="InterPro"/>
</dbReference>
<dbReference type="PANTHER" id="PTHR30537:SF79">
    <property type="entry name" value="TRANSCRIPTIONAL REGULATOR-RELATED"/>
    <property type="match status" value="1"/>
</dbReference>
<dbReference type="Proteomes" id="UP000285908">
    <property type="component" value="Unassembled WGS sequence"/>
</dbReference>
<reference evidence="6 7" key="1">
    <citation type="submission" date="2018-11" db="EMBL/GenBank/DDBJ databases">
        <title>Mesobaculum littorinae gen. nov., sp. nov., isolated from Littorina scabra that represents a novel genus of the order Rhodobacteraceae.</title>
        <authorList>
            <person name="Li F."/>
        </authorList>
    </citation>
    <scope>NUCLEOTIDE SEQUENCE [LARGE SCALE GENOMIC DNA]</scope>
    <source>
        <strain evidence="6 7">M0103</strain>
    </source>
</reference>
<evidence type="ECO:0000259" key="5">
    <source>
        <dbReference type="PROSITE" id="PS50931"/>
    </source>
</evidence>
<evidence type="ECO:0000256" key="1">
    <source>
        <dbReference type="ARBA" id="ARBA00009437"/>
    </source>
</evidence>
<comment type="caution">
    <text evidence="6">The sequence shown here is derived from an EMBL/GenBank/DDBJ whole genome shotgun (WGS) entry which is preliminary data.</text>
</comment>
<dbReference type="Pfam" id="PF00126">
    <property type="entry name" value="HTH_1"/>
    <property type="match status" value="1"/>
</dbReference>
<dbReference type="InterPro" id="IPR005119">
    <property type="entry name" value="LysR_subst-bd"/>
</dbReference>
<dbReference type="InterPro" id="IPR036390">
    <property type="entry name" value="WH_DNA-bd_sf"/>
</dbReference>
<evidence type="ECO:0000313" key="6">
    <source>
        <dbReference type="EMBL" id="RVV97993.1"/>
    </source>
</evidence>
<comment type="similarity">
    <text evidence="1">Belongs to the LysR transcriptional regulatory family.</text>
</comment>
<dbReference type="InterPro" id="IPR036388">
    <property type="entry name" value="WH-like_DNA-bd_sf"/>
</dbReference>
<feature type="domain" description="HTH lysR-type" evidence="5">
    <location>
        <begin position="7"/>
        <end position="64"/>
    </location>
</feature>
<dbReference type="SUPFAM" id="SSF46785">
    <property type="entry name" value="Winged helix' DNA-binding domain"/>
    <property type="match status" value="1"/>
</dbReference>
<dbReference type="AlphaFoldDB" id="A0A438AH04"/>